<feature type="chain" id="PRO_5026011238" evidence="1">
    <location>
        <begin position="36"/>
        <end position="109"/>
    </location>
</feature>
<keyword evidence="2" id="KW-1185">Reference proteome</keyword>
<dbReference type="AlphaFoldDB" id="A0A6I8V076"/>
<protein>
    <submittedName>
        <fullName evidence="3">Uncharacterized protein</fullName>
    </submittedName>
</protein>
<evidence type="ECO:0000256" key="1">
    <source>
        <dbReference type="SAM" id="SignalP"/>
    </source>
</evidence>
<dbReference type="Proteomes" id="UP000001819">
    <property type="component" value="Chromosome X"/>
</dbReference>
<evidence type="ECO:0000313" key="2">
    <source>
        <dbReference type="Proteomes" id="UP000001819"/>
    </source>
</evidence>
<name>A0A6I8V076_DROPS</name>
<accession>A0A6I8V076</accession>
<gene>
    <name evidence="3" type="primary">LOC6901008</name>
</gene>
<reference evidence="3" key="1">
    <citation type="submission" date="2025-08" db="UniProtKB">
        <authorList>
            <consortium name="RefSeq"/>
        </authorList>
    </citation>
    <scope>IDENTIFICATION</scope>
    <source>
        <strain evidence="3">MV-25-SWS-2005</strain>
        <tissue evidence="3">Whole body</tissue>
    </source>
</reference>
<dbReference type="InParanoid" id="A0A6I8V076"/>
<evidence type="ECO:0000313" key="3">
    <source>
        <dbReference type="RefSeq" id="XP_002134635.2"/>
    </source>
</evidence>
<dbReference type="KEGG" id="dpo:6901008"/>
<feature type="signal peptide" evidence="1">
    <location>
        <begin position="1"/>
        <end position="35"/>
    </location>
</feature>
<keyword evidence="1" id="KW-0732">Signal</keyword>
<proteinExistence type="predicted"/>
<dbReference type="RefSeq" id="XP_002134635.2">
    <property type="nucleotide sequence ID" value="XM_002134599.2"/>
</dbReference>
<organism evidence="2 3">
    <name type="scientific">Drosophila pseudoobscura pseudoobscura</name>
    <name type="common">Fruit fly</name>
    <dbReference type="NCBI Taxonomy" id="46245"/>
    <lineage>
        <taxon>Eukaryota</taxon>
        <taxon>Metazoa</taxon>
        <taxon>Ecdysozoa</taxon>
        <taxon>Arthropoda</taxon>
        <taxon>Hexapoda</taxon>
        <taxon>Insecta</taxon>
        <taxon>Pterygota</taxon>
        <taxon>Neoptera</taxon>
        <taxon>Endopterygota</taxon>
        <taxon>Diptera</taxon>
        <taxon>Brachycera</taxon>
        <taxon>Muscomorpha</taxon>
        <taxon>Ephydroidea</taxon>
        <taxon>Drosophilidae</taxon>
        <taxon>Drosophila</taxon>
        <taxon>Sophophora</taxon>
    </lineage>
</organism>
<sequence>MATITDTFCQKSSNFWLTLVRLLMQLLRTIFQGHALTEETVGPISPGASNGSGIDPRIAEHQLLLHRRAESYAKVELLHRLLVRQQLHELEQRRLIRLALARRRLQFSN</sequence>